<sequence>MSESIVTITEAEELKSTKGKYLKVKTVDSEGKPWTYTIFDSEDWTPYKQNATLIINWRKEGNFRRIESAKVVSGDALPPEVKPEPPSSPDDKDVKVSVRPPNIPGQQVGMVTKELGDLIRSDKVFFVFGEEAGRNLISWYRTQILGTTQVAHDGAKLPKFVD</sequence>
<accession>A0A6M3KHX0</accession>
<protein>
    <submittedName>
        <fullName evidence="2">Uncharacterized protein</fullName>
    </submittedName>
</protein>
<organism evidence="2">
    <name type="scientific">viral metagenome</name>
    <dbReference type="NCBI Taxonomy" id="1070528"/>
    <lineage>
        <taxon>unclassified sequences</taxon>
        <taxon>metagenomes</taxon>
        <taxon>organismal metagenomes</taxon>
    </lineage>
</organism>
<feature type="region of interest" description="Disordered" evidence="1">
    <location>
        <begin position="74"/>
        <end position="107"/>
    </location>
</feature>
<name>A0A6M3KHX0_9ZZZZ</name>
<reference evidence="2" key="1">
    <citation type="submission" date="2020-03" db="EMBL/GenBank/DDBJ databases">
        <title>The deep terrestrial virosphere.</title>
        <authorList>
            <person name="Holmfeldt K."/>
            <person name="Nilsson E."/>
            <person name="Simone D."/>
            <person name="Lopez-Fernandez M."/>
            <person name="Wu X."/>
            <person name="de Brujin I."/>
            <person name="Lundin D."/>
            <person name="Andersson A."/>
            <person name="Bertilsson S."/>
            <person name="Dopson M."/>
        </authorList>
    </citation>
    <scope>NUCLEOTIDE SEQUENCE</scope>
    <source>
        <strain evidence="2">MM415A00606</strain>
    </source>
</reference>
<evidence type="ECO:0000256" key="1">
    <source>
        <dbReference type="SAM" id="MobiDB-lite"/>
    </source>
</evidence>
<evidence type="ECO:0000313" key="2">
    <source>
        <dbReference type="EMBL" id="QJA81035.1"/>
    </source>
</evidence>
<dbReference type="AlphaFoldDB" id="A0A6M3KHX0"/>
<dbReference type="EMBL" id="MT142444">
    <property type="protein sequence ID" value="QJA81035.1"/>
    <property type="molecule type" value="Genomic_DNA"/>
</dbReference>
<proteinExistence type="predicted"/>
<gene>
    <name evidence="2" type="ORF">MM415A00606_0036</name>
</gene>